<protein>
    <submittedName>
        <fullName evidence="1">Uncharacterized protein</fullName>
    </submittedName>
</protein>
<sequence length="95" mass="11508">MLSYCFNEQVIQITESSDENDVQFLIKVLQKDPYVEKMQKVRRFFDDNRVYTDVLFYALADHTYKVIVRIDFYADFILELMKHRLLESVEWKSGQ</sequence>
<organism evidence="1 2">
    <name type="scientific">Cohnella kolymensis</name>
    <dbReference type="NCBI Taxonomy" id="1590652"/>
    <lineage>
        <taxon>Bacteria</taxon>
        <taxon>Bacillati</taxon>
        <taxon>Bacillota</taxon>
        <taxon>Bacilli</taxon>
        <taxon>Bacillales</taxon>
        <taxon>Paenibacillaceae</taxon>
        <taxon>Cohnella</taxon>
    </lineage>
</organism>
<dbReference type="RefSeq" id="WP_041062131.1">
    <property type="nucleotide sequence ID" value="NZ_JXAL01000014.1"/>
</dbReference>
<reference evidence="1 2" key="1">
    <citation type="submission" date="2014-12" db="EMBL/GenBank/DDBJ databases">
        <title>Draft genome sequence of Cohnella kolymensis strain B-2846.</title>
        <authorList>
            <person name="Karlyshev A.V."/>
            <person name="Kudryashova E.B."/>
        </authorList>
    </citation>
    <scope>NUCLEOTIDE SEQUENCE [LARGE SCALE GENOMIC DNA]</scope>
    <source>
        <strain evidence="1 2">VKM B-2846</strain>
    </source>
</reference>
<evidence type="ECO:0000313" key="1">
    <source>
        <dbReference type="EMBL" id="KIL36162.1"/>
    </source>
</evidence>
<dbReference type="Proteomes" id="UP000054526">
    <property type="component" value="Unassembled WGS sequence"/>
</dbReference>
<proteinExistence type="predicted"/>
<evidence type="ECO:0000313" key="2">
    <source>
        <dbReference type="Proteomes" id="UP000054526"/>
    </source>
</evidence>
<accession>A0ABR5A6X2</accession>
<keyword evidence="2" id="KW-1185">Reference proteome</keyword>
<name>A0ABR5A6X2_9BACL</name>
<comment type="caution">
    <text evidence="1">The sequence shown here is derived from an EMBL/GenBank/DDBJ whole genome shotgun (WGS) entry which is preliminary data.</text>
</comment>
<gene>
    <name evidence="1" type="ORF">SD71_09405</name>
</gene>
<dbReference type="EMBL" id="JXAL01000014">
    <property type="protein sequence ID" value="KIL36162.1"/>
    <property type="molecule type" value="Genomic_DNA"/>
</dbReference>